<comment type="similarity">
    <text evidence="2 8">Belongs to the ATG22 family.</text>
</comment>
<reference evidence="10 11" key="1">
    <citation type="journal article" date="2016" name="PLoS Pathog.">
        <title>Biosynthesis of antibiotic leucinostatins in bio-control fungus Purpureocillium lilacinum and their inhibition on phytophthora revealed by genome mining.</title>
        <authorList>
            <person name="Wang G."/>
            <person name="Liu Z."/>
            <person name="Lin R."/>
            <person name="Li E."/>
            <person name="Mao Z."/>
            <person name="Ling J."/>
            <person name="Yang Y."/>
            <person name="Yin W.B."/>
            <person name="Xie B."/>
        </authorList>
    </citation>
    <scope>NUCLEOTIDE SEQUENCE [LARGE SCALE GENOMIC DNA]</scope>
    <source>
        <strain evidence="10">170</strain>
    </source>
</reference>
<feature type="transmembrane region" description="Helical" evidence="8">
    <location>
        <begin position="127"/>
        <end position="148"/>
    </location>
</feature>
<keyword evidence="3 8" id="KW-0813">Transport</keyword>
<evidence type="ECO:0000256" key="5">
    <source>
        <dbReference type="ARBA" id="ARBA00022989"/>
    </source>
</evidence>
<accession>A0A179FFN2</accession>
<dbReference type="KEGG" id="pchm:VFPPC_05626"/>
<dbReference type="InterPro" id="IPR036259">
    <property type="entry name" value="MFS_trans_sf"/>
</dbReference>
<proteinExistence type="inferred from homology"/>
<evidence type="ECO:0000256" key="3">
    <source>
        <dbReference type="ARBA" id="ARBA00022448"/>
    </source>
</evidence>
<evidence type="ECO:0000313" key="10">
    <source>
        <dbReference type="EMBL" id="OAQ64344.1"/>
    </source>
</evidence>
<dbReference type="Proteomes" id="UP000078397">
    <property type="component" value="Unassembled WGS sequence"/>
</dbReference>
<dbReference type="EMBL" id="LSBJ02000005">
    <property type="protein sequence ID" value="OAQ64344.1"/>
    <property type="molecule type" value="Genomic_DNA"/>
</dbReference>
<dbReference type="PANTHER" id="PTHR23519">
    <property type="entry name" value="AUTOPHAGY-RELATED PROTEIN 22"/>
    <property type="match status" value="1"/>
</dbReference>
<evidence type="ECO:0000313" key="11">
    <source>
        <dbReference type="Proteomes" id="UP000078397"/>
    </source>
</evidence>
<feature type="compositionally biased region" description="Basic and acidic residues" evidence="9">
    <location>
        <begin position="12"/>
        <end position="31"/>
    </location>
</feature>
<dbReference type="GeneID" id="28848783"/>
<feature type="transmembrane region" description="Helical" evidence="8">
    <location>
        <begin position="154"/>
        <end position="176"/>
    </location>
</feature>
<comment type="subcellular location">
    <subcellularLocation>
        <location evidence="1 8">Vacuole membrane</location>
        <topology evidence="1 8">Multi-pass membrane protein</topology>
    </subcellularLocation>
</comment>
<keyword evidence="5 8" id="KW-1133">Transmembrane helix</keyword>
<dbReference type="OrthoDB" id="42657at2759"/>
<protein>
    <recommendedName>
        <fullName evidence="8">Autophagy-related protein</fullName>
    </recommendedName>
</protein>
<organism evidence="10 11">
    <name type="scientific">Pochonia chlamydosporia 170</name>
    <dbReference type="NCBI Taxonomy" id="1380566"/>
    <lineage>
        <taxon>Eukaryota</taxon>
        <taxon>Fungi</taxon>
        <taxon>Dikarya</taxon>
        <taxon>Ascomycota</taxon>
        <taxon>Pezizomycotina</taxon>
        <taxon>Sordariomycetes</taxon>
        <taxon>Hypocreomycetidae</taxon>
        <taxon>Hypocreales</taxon>
        <taxon>Clavicipitaceae</taxon>
        <taxon>Pochonia</taxon>
    </lineage>
</organism>
<dbReference type="STRING" id="1380566.A0A179FFN2"/>
<evidence type="ECO:0000256" key="2">
    <source>
        <dbReference type="ARBA" id="ARBA00006978"/>
    </source>
</evidence>
<comment type="caution">
    <text evidence="8">Lacks conserved residue(s) required for the propagation of feature annotation.</text>
</comment>
<evidence type="ECO:0000256" key="1">
    <source>
        <dbReference type="ARBA" id="ARBA00004128"/>
    </source>
</evidence>
<evidence type="ECO:0000256" key="6">
    <source>
        <dbReference type="ARBA" id="ARBA00023006"/>
    </source>
</evidence>
<dbReference type="PANTHER" id="PTHR23519:SF2">
    <property type="entry name" value="AUTOPHAGY-RELATED PROTEIN 22"/>
    <property type="match status" value="1"/>
</dbReference>
<comment type="caution">
    <text evidence="10">The sequence shown here is derived from an EMBL/GenBank/DDBJ whole genome shotgun (WGS) entry which is preliminary data.</text>
</comment>
<evidence type="ECO:0000256" key="8">
    <source>
        <dbReference type="RuleBase" id="RU363073"/>
    </source>
</evidence>
<feature type="transmembrane region" description="Helical" evidence="8">
    <location>
        <begin position="480"/>
        <end position="496"/>
    </location>
</feature>
<gene>
    <name evidence="10" type="ORF">VFPPC_05626</name>
</gene>
<keyword evidence="8" id="KW-0029">Amino-acid transport</keyword>
<feature type="transmembrane region" description="Helical" evidence="8">
    <location>
        <begin position="214"/>
        <end position="237"/>
    </location>
</feature>
<keyword evidence="6 8" id="KW-0072">Autophagy</keyword>
<keyword evidence="8" id="KW-0926">Vacuole</keyword>
<dbReference type="InterPro" id="IPR024671">
    <property type="entry name" value="Atg22-like"/>
</dbReference>
<feature type="transmembrane region" description="Helical" evidence="8">
    <location>
        <begin position="249"/>
        <end position="274"/>
    </location>
</feature>
<feature type="compositionally biased region" description="Polar residues" evidence="9">
    <location>
        <begin position="32"/>
        <end position="41"/>
    </location>
</feature>
<keyword evidence="11" id="KW-1185">Reference proteome</keyword>
<dbReference type="AlphaFoldDB" id="A0A179FFN2"/>
<keyword evidence="7 8" id="KW-0472">Membrane</keyword>
<keyword evidence="4 8" id="KW-0812">Transmembrane</keyword>
<name>A0A179FFN2_METCM</name>
<dbReference type="GO" id="GO:0005774">
    <property type="term" value="C:vacuolar membrane"/>
    <property type="evidence" value="ECO:0007669"/>
    <property type="project" value="UniProtKB-SubCell"/>
</dbReference>
<evidence type="ECO:0000256" key="4">
    <source>
        <dbReference type="ARBA" id="ARBA00022692"/>
    </source>
</evidence>
<comment type="function">
    <text evidence="8">Vacuolar effluxer which mediate the efflux of amino acids resulting from autophagic degradation. The release of autophagic amino acids allows the maintenance of protein synthesis and viability during nitrogen starvation.</text>
</comment>
<feature type="region of interest" description="Disordered" evidence="9">
    <location>
        <begin position="1"/>
        <end position="41"/>
    </location>
</feature>
<dbReference type="SUPFAM" id="SSF103473">
    <property type="entry name" value="MFS general substrate transporter"/>
    <property type="match status" value="1"/>
</dbReference>
<dbReference type="InterPro" id="IPR050495">
    <property type="entry name" value="ATG22/LtaA_families"/>
</dbReference>
<feature type="transmembrane region" description="Helical" evidence="8">
    <location>
        <begin position="347"/>
        <end position="367"/>
    </location>
</feature>
<dbReference type="Pfam" id="PF11700">
    <property type="entry name" value="ATG22"/>
    <property type="match status" value="1"/>
</dbReference>
<dbReference type="RefSeq" id="XP_018141658.1">
    <property type="nucleotide sequence ID" value="XM_018284789.1"/>
</dbReference>
<feature type="transmembrane region" description="Helical" evidence="8">
    <location>
        <begin position="379"/>
        <end position="400"/>
    </location>
</feature>
<dbReference type="GO" id="GO:0032974">
    <property type="term" value="P:amino acid transmembrane export from vacuole"/>
    <property type="evidence" value="ECO:0007669"/>
    <property type="project" value="TreeGrafter"/>
</dbReference>
<evidence type="ECO:0000256" key="7">
    <source>
        <dbReference type="ARBA" id="ARBA00023136"/>
    </source>
</evidence>
<evidence type="ECO:0000256" key="9">
    <source>
        <dbReference type="SAM" id="MobiDB-lite"/>
    </source>
</evidence>
<sequence>MSDNSQAKLSRKSSDTDRRVYLDTDGERNDGETSLTGPTSGMVNNYVTASIQSAANAVGRIPGTTKPCARRGEIKCVVKLGGRDVDYLSYLLYLRSISRACEGVVSILAAGAADFSDYRKTMLMCSIYIFGALALPFAGLTGNSYAHLNALSTLYVIITTVAGVYLVIEASYIPIFMRSVGLFRPRARLQDVPETQPETQPAESNNRIWIKGSVVSVLGLVSSNLGAIVALLIGVIITYTRGSYVQEGYFNFLLAITIGGCLTIICAIVGHILLPNVPGAARPKGKAIFLLPLRTWLRLLGSIRQYPNAFKLCIGWVLWNTGYSNFHCLLSALFLEIAGIQRGSNIYTVYSFLMVIFACMGSLSWMFGFRHAKLHIKSWAYIFPGVNILCVFWGCLGIGANVPIGYKRQAEFWVADFLFMSTSSALRSLNRVLYASLIPKGSVAAFFGLEITLDLATGWINPLVQGIIQNNTHNLRFPMIPNLLLMLISLGLYIWTDIDQGMLDAETPIAAERAPES</sequence>
<dbReference type="GO" id="GO:0006914">
    <property type="term" value="P:autophagy"/>
    <property type="evidence" value="ECO:0007669"/>
    <property type="project" value="UniProtKB-KW"/>
</dbReference>